<protein>
    <recommendedName>
        <fullName evidence="3">DUF4156 domain-containing protein</fullName>
    </recommendedName>
</protein>
<dbReference type="Proteomes" id="UP000658305">
    <property type="component" value="Unassembled WGS sequence"/>
</dbReference>
<keyword evidence="2" id="KW-1185">Reference proteome</keyword>
<name>A0ABQ3F8S2_9RHOB</name>
<proteinExistence type="predicted"/>
<comment type="caution">
    <text evidence="1">The sequence shown here is derived from an EMBL/GenBank/DDBJ whole genome shotgun (WGS) entry which is preliminary data.</text>
</comment>
<evidence type="ECO:0008006" key="3">
    <source>
        <dbReference type="Google" id="ProtNLM"/>
    </source>
</evidence>
<dbReference type="InterPro" id="IPR025294">
    <property type="entry name" value="DUF4156"/>
</dbReference>
<dbReference type="PROSITE" id="PS51257">
    <property type="entry name" value="PROKAR_LIPOPROTEIN"/>
    <property type="match status" value="1"/>
</dbReference>
<evidence type="ECO:0000313" key="1">
    <source>
        <dbReference type="EMBL" id="GHC14324.1"/>
    </source>
</evidence>
<organism evidence="1 2">
    <name type="scientific">Gemmobacter nanjingensis</name>
    <dbReference type="NCBI Taxonomy" id="488454"/>
    <lineage>
        <taxon>Bacteria</taxon>
        <taxon>Pseudomonadati</taxon>
        <taxon>Pseudomonadota</taxon>
        <taxon>Alphaproteobacteria</taxon>
        <taxon>Rhodobacterales</taxon>
        <taxon>Paracoccaceae</taxon>
        <taxon>Gemmobacter</taxon>
    </lineage>
</organism>
<accession>A0ABQ3F8S2</accession>
<evidence type="ECO:0000313" key="2">
    <source>
        <dbReference type="Proteomes" id="UP000658305"/>
    </source>
</evidence>
<dbReference type="EMBL" id="BMYI01000002">
    <property type="protein sequence ID" value="GHC14324.1"/>
    <property type="molecule type" value="Genomic_DNA"/>
</dbReference>
<sequence>MRPLILSAFPILLAGCVTDLTAEAQRVRQLSLATAERCTFLGPVAGSEYFAWTTGGDAQSALNKVRNEVAKRGGNAFVLTQTVSNDDGTISHADAYRCP</sequence>
<gene>
    <name evidence="1" type="ORF">GCM10007291_09890</name>
</gene>
<dbReference type="Pfam" id="PF13698">
    <property type="entry name" value="DUF4156"/>
    <property type="match status" value="1"/>
</dbReference>
<reference evidence="2" key="1">
    <citation type="journal article" date="2019" name="Int. J. Syst. Evol. Microbiol.">
        <title>The Global Catalogue of Microorganisms (GCM) 10K type strain sequencing project: providing services to taxonomists for standard genome sequencing and annotation.</title>
        <authorList>
            <consortium name="The Broad Institute Genomics Platform"/>
            <consortium name="The Broad Institute Genome Sequencing Center for Infectious Disease"/>
            <person name="Wu L."/>
            <person name="Ma J."/>
        </authorList>
    </citation>
    <scope>NUCLEOTIDE SEQUENCE [LARGE SCALE GENOMIC DNA]</scope>
    <source>
        <strain evidence="2">KCTC 23298</strain>
    </source>
</reference>